<sequence length="215" mass="22964">EEATPSVRRIVLAGEALRRFVYAPGQDVVLSLGAAANAAVKRRYSIRRVNADAATLEINVVVSGSGPGATWANRVQPGDIVAEVVGPRGKITIDARAPWHLFVGDETAVPAMLNMTESLPQGAPAWQIFEVDTEADEVPVESRPEGSVSWLHRRGRIPGDGAGLLQALAGFPIPSGPGHAYLAGEAQTVRSMRDLLVARGVPRNQLSAKAYWRMD</sequence>
<dbReference type="CDD" id="cd06193">
    <property type="entry name" value="siderophore_interacting"/>
    <property type="match status" value="1"/>
</dbReference>
<proteinExistence type="predicted"/>
<protein>
    <submittedName>
        <fullName evidence="2">Siderophore-interacting protein</fullName>
    </submittedName>
</protein>
<dbReference type="PANTHER" id="PTHR30157:SF0">
    <property type="entry name" value="NADPH-DEPENDENT FERRIC-CHELATE REDUCTASE"/>
    <property type="match status" value="1"/>
</dbReference>
<evidence type="ECO:0000259" key="1">
    <source>
        <dbReference type="PROSITE" id="PS51384"/>
    </source>
</evidence>
<dbReference type="PROSITE" id="PS51384">
    <property type="entry name" value="FAD_FR"/>
    <property type="match status" value="1"/>
</dbReference>
<reference evidence="2" key="1">
    <citation type="submission" date="2013-08" db="EMBL/GenBank/DDBJ databases">
        <authorList>
            <person name="Mendez C."/>
            <person name="Richter M."/>
            <person name="Ferrer M."/>
            <person name="Sanchez J."/>
        </authorList>
    </citation>
    <scope>NUCLEOTIDE SEQUENCE</scope>
</reference>
<feature type="domain" description="FAD-binding FR-type" evidence="1">
    <location>
        <begin position="1"/>
        <end position="94"/>
    </location>
</feature>
<dbReference type="PANTHER" id="PTHR30157">
    <property type="entry name" value="FERRIC REDUCTASE, NADPH-DEPENDENT"/>
    <property type="match status" value="1"/>
</dbReference>
<reference evidence="2" key="2">
    <citation type="journal article" date="2014" name="ISME J.">
        <title>Microbial stratification in low pH oxic and suboxic macroscopic growths along an acid mine drainage.</title>
        <authorList>
            <person name="Mendez-Garcia C."/>
            <person name="Mesa V."/>
            <person name="Sprenger R.R."/>
            <person name="Richter M."/>
            <person name="Diez M.S."/>
            <person name="Solano J."/>
            <person name="Bargiela R."/>
            <person name="Golyshina O.V."/>
            <person name="Manteca A."/>
            <person name="Ramos J.L."/>
            <person name="Gallego J.R."/>
            <person name="Llorente I."/>
            <person name="Martins Dos Santos V.A."/>
            <person name="Jensen O.N."/>
            <person name="Pelaez A.I."/>
            <person name="Sanchez J."/>
            <person name="Ferrer M."/>
        </authorList>
    </citation>
    <scope>NUCLEOTIDE SEQUENCE</scope>
</reference>
<gene>
    <name evidence="2" type="ORF">B1B_11964</name>
</gene>
<dbReference type="SUPFAM" id="SSF63380">
    <property type="entry name" value="Riboflavin synthase domain-like"/>
    <property type="match status" value="1"/>
</dbReference>
<organism evidence="2">
    <name type="scientific">mine drainage metagenome</name>
    <dbReference type="NCBI Taxonomy" id="410659"/>
    <lineage>
        <taxon>unclassified sequences</taxon>
        <taxon>metagenomes</taxon>
        <taxon>ecological metagenomes</taxon>
    </lineage>
</organism>
<feature type="non-terminal residue" evidence="2">
    <location>
        <position position="215"/>
    </location>
</feature>
<feature type="non-terminal residue" evidence="2">
    <location>
        <position position="1"/>
    </location>
</feature>
<dbReference type="GO" id="GO:0016491">
    <property type="term" value="F:oxidoreductase activity"/>
    <property type="evidence" value="ECO:0007669"/>
    <property type="project" value="InterPro"/>
</dbReference>
<dbReference type="InterPro" id="IPR039261">
    <property type="entry name" value="FNR_nucleotide-bd"/>
</dbReference>
<dbReference type="Pfam" id="PF04954">
    <property type="entry name" value="SIP"/>
    <property type="match status" value="1"/>
</dbReference>
<dbReference type="InterPro" id="IPR013113">
    <property type="entry name" value="SIP_FAD-bd"/>
</dbReference>
<dbReference type="AlphaFoldDB" id="T0ZVW8"/>
<evidence type="ECO:0000313" key="2">
    <source>
        <dbReference type="EMBL" id="EQD48668.1"/>
    </source>
</evidence>
<dbReference type="InterPro" id="IPR017927">
    <property type="entry name" value="FAD-bd_FR_type"/>
</dbReference>
<name>T0ZVW8_9ZZZZ</name>
<dbReference type="Gene3D" id="2.40.30.10">
    <property type="entry name" value="Translation factors"/>
    <property type="match status" value="1"/>
</dbReference>
<dbReference type="InterPro" id="IPR039374">
    <property type="entry name" value="SIP_fam"/>
</dbReference>
<dbReference type="Gene3D" id="3.40.50.80">
    <property type="entry name" value="Nucleotide-binding domain of ferredoxin-NADP reductase (FNR) module"/>
    <property type="match status" value="1"/>
</dbReference>
<dbReference type="InterPro" id="IPR007037">
    <property type="entry name" value="SIP_rossman_dom"/>
</dbReference>
<dbReference type="Pfam" id="PF08021">
    <property type="entry name" value="FAD_binding_9"/>
    <property type="match status" value="1"/>
</dbReference>
<dbReference type="EMBL" id="AUZY01007805">
    <property type="protein sequence ID" value="EQD48668.1"/>
    <property type="molecule type" value="Genomic_DNA"/>
</dbReference>
<accession>T0ZVW8</accession>
<comment type="caution">
    <text evidence="2">The sequence shown here is derived from an EMBL/GenBank/DDBJ whole genome shotgun (WGS) entry which is preliminary data.</text>
</comment>
<dbReference type="InterPro" id="IPR017938">
    <property type="entry name" value="Riboflavin_synthase-like_b-brl"/>
</dbReference>